<reference evidence="4 5" key="1">
    <citation type="journal article" date="2022" name="Nat. Plants">
        <title>Genomes of leafy and leafless Platanthera orchids illuminate the evolution of mycoheterotrophy.</title>
        <authorList>
            <person name="Li M.H."/>
            <person name="Liu K.W."/>
            <person name="Li Z."/>
            <person name="Lu H.C."/>
            <person name="Ye Q.L."/>
            <person name="Zhang D."/>
            <person name="Wang J.Y."/>
            <person name="Li Y.F."/>
            <person name="Zhong Z.M."/>
            <person name="Liu X."/>
            <person name="Yu X."/>
            <person name="Liu D.K."/>
            <person name="Tu X.D."/>
            <person name="Liu B."/>
            <person name="Hao Y."/>
            <person name="Liao X.Y."/>
            <person name="Jiang Y.T."/>
            <person name="Sun W.H."/>
            <person name="Chen J."/>
            <person name="Chen Y.Q."/>
            <person name="Ai Y."/>
            <person name="Zhai J.W."/>
            <person name="Wu S.S."/>
            <person name="Zhou Z."/>
            <person name="Hsiao Y.Y."/>
            <person name="Wu W.L."/>
            <person name="Chen Y.Y."/>
            <person name="Lin Y.F."/>
            <person name="Hsu J.L."/>
            <person name="Li C.Y."/>
            <person name="Wang Z.W."/>
            <person name="Zhao X."/>
            <person name="Zhong W.Y."/>
            <person name="Ma X.K."/>
            <person name="Ma L."/>
            <person name="Huang J."/>
            <person name="Chen G.Z."/>
            <person name="Huang M.Z."/>
            <person name="Huang L."/>
            <person name="Peng D.H."/>
            <person name="Luo Y.B."/>
            <person name="Zou S.Q."/>
            <person name="Chen S.P."/>
            <person name="Lan S."/>
            <person name="Tsai W.C."/>
            <person name="Van de Peer Y."/>
            <person name="Liu Z.J."/>
        </authorList>
    </citation>
    <scope>NUCLEOTIDE SEQUENCE [LARGE SCALE GENOMIC DNA]</scope>
    <source>
        <strain evidence="4">Lor288</strain>
    </source>
</reference>
<gene>
    <name evidence="4" type="ORF">KSP40_PGU010391</name>
</gene>
<protein>
    <recommendedName>
        <fullName evidence="3">PLAT domain-containing protein</fullName>
    </recommendedName>
</protein>
<evidence type="ECO:0000256" key="1">
    <source>
        <dbReference type="PROSITE-ProRule" id="PRU00152"/>
    </source>
</evidence>
<evidence type="ECO:0000259" key="3">
    <source>
        <dbReference type="PROSITE" id="PS50095"/>
    </source>
</evidence>
<name>A0ABR2LDT0_9ASPA</name>
<comment type="caution">
    <text evidence="1">Lacks conserved residue(s) required for the propagation of feature annotation.</text>
</comment>
<keyword evidence="5" id="KW-1185">Reference proteome</keyword>
<dbReference type="Pfam" id="PF01477">
    <property type="entry name" value="PLAT"/>
    <property type="match status" value="1"/>
</dbReference>
<dbReference type="Gene3D" id="2.60.60.20">
    <property type="entry name" value="PLAT/LH2 domain"/>
    <property type="match status" value="1"/>
</dbReference>
<comment type="caution">
    <text evidence="4">The sequence shown here is derived from an EMBL/GenBank/DDBJ whole genome shotgun (WGS) entry which is preliminary data.</text>
</comment>
<evidence type="ECO:0000313" key="4">
    <source>
        <dbReference type="EMBL" id="KAK8938225.1"/>
    </source>
</evidence>
<dbReference type="EMBL" id="JBBWWR010000021">
    <property type="protein sequence ID" value="KAK8938225.1"/>
    <property type="molecule type" value="Genomic_DNA"/>
</dbReference>
<feature type="region of interest" description="Disordered" evidence="2">
    <location>
        <begin position="189"/>
        <end position="286"/>
    </location>
</feature>
<dbReference type="Proteomes" id="UP001412067">
    <property type="component" value="Unassembled WGS sequence"/>
</dbReference>
<dbReference type="SUPFAM" id="SSF49723">
    <property type="entry name" value="Lipase/lipooxygenase domain (PLAT/LH2 domain)"/>
    <property type="match status" value="1"/>
</dbReference>
<evidence type="ECO:0000256" key="2">
    <source>
        <dbReference type="SAM" id="MobiDB-lite"/>
    </source>
</evidence>
<organism evidence="4 5">
    <name type="scientific">Platanthera guangdongensis</name>
    <dbReference type="NCBI Taxonomy" id="2320717"/>
    <lineage>
        <taxon>Eukaryota</taxon>
        <taxon>Viridiplantae</taxon>
        <taxon>Streptophyta</taxon>
        <taxon>Embryophyta</taxon>
        <taxon>Tracheophyta</taxon>
        <taxon>Spermatophyta</taxon>
        <taxon>Magnoliopsida</taxon>
        <taxon>Liliopsida</taxon>
        <taxon>Asparagales</taxon>
        <taxon>Orchidaceae</taxon>
        <taxon>Orchidoideae</taxon>
        <taxon>Orchideae</taxon>
        <taxon>Orchidinae</taxon>
        <taxon>Platanthera</taxon>
    </lineage>
</organism>
<accession>A0ABR2LDT0</accession>
<evidence type="ECO:0000313" key="5">
    <source>
        <dbReference type="Proteomes" id="UP001412067"/>
    </source>
</evidence>
<dbReference type="InterPro" id="IPR036392">
    <property type="entry name" value="PLAT/LH2_dom_sf"/>
</dbReference>
<dbReference type="InterPro" id="IPR001024">
    <property type="entry name" value="PLAT/LH2_dom"/>
</dbReference>
<dbReference type="PROSITE" id="PS50095">
    <property type="entry name" value="PLAT"/>
    <property type="match status" value="1"/>
</dbReference>
<feature type="domain" description="PLAT" evidence="3">
    <location>
        <begin position="1"/>
        <end position="63"/>
    </location>
</feature>
<proteinExistence type="predicted"/>
<sequence length="310" mass="34328">MAEFMVDSGFYDLDVVMLSNRHQSDFFLESIVVKSFLYGTIPFICNSWLQSTKDHNVNTASPPRLKICNVLDDDRLDFLEELIEQIHLIPLINLLKGSEDFLEDLHLLTSSWEELSSPPGYWYLYSERLLPQSPCQAFAHLVQENFLSLEDHWGSPPQCDHSLGLAPKDVVGFPPLVTEVAGLYNEDLPSTTGTVPLNPPAGSINLIPEHSLPAGGDNPERPASESRPPPLSTEGAPDPALVESGPPGRKTFRPGWGKPLHLLFGKGAKDQPGPCHCPSGKDISRSPEARGYFNTRIFISIRSEAIFMKK</sequence>